<evidence type="ECO:0000313" key="1">
    <source>
        <dbReference type="EMBL" id="KAE9011673.1"/>
    </source>
</evidence>
<evidence type="ECO:0000313" key="5">
    <source>
        <dbReference type="Proteomes" id="UP000434957"/>
    </source>
</evidence>
<name>A0A6A3L7B1_9STRA</name>
<protein>
    <submittedName>
        <fullName evidence="1">Uncharacterized protein</fullName>
    </submittedName>
</protein>
<gene>
    <name evidence="2" type="ORF">PR001_g11700</name>
    <name evidence="1" type="ORF">PR002_g15006</name>
    <name evidence="3" type="ORF">PR003_g13482</name>
</gene>
<dbReference type="EMBL" id="QXFV01000730">
    <property type="protein sequence ID" value="KAE9028589.1"/>
    <property type="molecule type" value="Genomic_DNA"/>
</dbReference>
<sequence length="180" mass="20169">MEDSGSRLPARQDFPNAKTLEKKVKEIGFDVECYGAYVLALIQDIGVKEKDIEDIKTKLMTASDDEKKTLRASLQSMTGALEFVKVRKTNTKPRVCLNEVNATARDGLLRRTKISSDIRKEEGHRRGLNHAVKDANGNVKCKRQLAFNNQDPVQQDAIANNVEKANEEVITKQLEADAQK</sequence>
<dbReference type="AlphaFoldDB" id="A0A6A3L7B1"/>
<evidence type="ECO:0000313" key="3">
    <source>
        <dbReference type="EMBL" id="KAE9334511.1"/>
    </source>
</evidence>
<evidence type="ECO:0000313" key="4">
    <source>
        <dbReference type="Proteomes" id="UP000429607"/>
    </source>
</evidence>
<dbReference type="Proteomes" id="UP000435112">
    <property type="component" value="Unassembled WGS sequence"/>
</dbReference>
<dbReference type="Proteomes" id="UP000429607">
    <property type="component" value="Unassembled WGS sequence"/>
</dbReference>
<dbReference type="EMBL" id="QXFU01001068">
    <property type="protein sequence ID" value="KAE9011673.1"/>
    <property type="molecule type" value="Genomic_DNA"/>
</dbReference>
<keyword evidence="5" id="KW-1185">Reference proteome</keyword>
<evidence type="ECO:0000313" key="6">
    <source>
        <dbReference type="Proteomes" id="UP000435112"/>
    </source>
</evidence>
<reference evidence="4 6" key="1">
    <citation type="submission" date="2018-09" db="EMBL/GenBank/DDBJ databases">
        <title>Genomic investigation of the strawberry pathogen Phytophthora fragariae indicates pathogenicity is determined by transcriptional variation in three key races.</title>
        <authorList>
            <person name="Adams T.M."/>
            <person name="Armitage A.D."/>
            <person name="Sobczyk M.K."/>
            <person name="Bates H.J."/>
            <person name="Dunwell J.M."/>
            <person name="Nellist C.F."/>
            <person name="Harrison R.J."/>
        </authorList>
    </citation>
    <scope>NUCLEOTIDE SEQUENCE [LARGE SCALE GENOMIC DNA]</scope>
    <source>
        <strain evidence="2 4">SCRP249</strain>
        <strain evidence="1 6">SCRP324</strain>
        <strain evidence="3 5">SCRP333</strain>
    </source>
</reference>
<accession>A0A6A3L7B1</accession>
<evidence type="ECO:0000313" key="2">
    <source>
        <dbReference type="EMBL" id="KAE9028589.1"/>
    </source>
</evidence>
<organism evidence="1 6">
    <name type="scientific">Phytophthora rubi</name>
    <dbReference type="NCBI Taxonomy" id="129364"/>
    <lineage>
        <taxon>Eukaryota</taxon>
        <taxon>Sar</taxon>
        <taxon>Stramenopiles</taxon>
        <taxon>Oomycota</taxon>
        <taxon>Peronosporomycetes</taxon>
        <taxon>Peronosporales</taxon>
        <taxon>Peronosporaceae</taxon>
        <taxon>Phytophthora</taxon>
    </lineage>
</organism>
<proteinExistence type="predicted"/>
<dbReference type="EMBL" id="QXFT01000853">
    <property type="protein sequence ID" value="KAE9334511.1"/>
    <property type="molecule type" value="Genomic_DNA"/>
</dbReference>
<dbReference type="Proteomes" id="UP000434957">
    <property type="component" value="Unassembled WGS sequence"/>
</dbReference>
<comment type="caution">
    <text evidence="1">The sequence shown here is derived from an EMBL/GenBank/DDBJ whole genome shotgun (WGS) entry which is preliminary data.</text>
</comment>